<evidence type="ECO:0000313" key="4">
    <source>
        <dbReference type="Proteomes" id="UP000066014"/>
    </source>
</evidence>
<dbReference type="Proteomes" id="UP000066014">
    <property type="component" value="Chromosome"/>
</dbReference>
<dbReference type="Pfam" id="PF08291">
    <property type="entry name" value="Peptidase_M15_3"/>
    <property type="match status" value="1"/>
</dbReference>
<evidence type="ECO:0000259" key="2">
    <source>
        <dbReference type="Pfam" id="PF08291"/>
    </source>
</evidence>
<accession>A0A060NTR8</accession>
<dbReference type="SUPFAM" id="SSF55166">
    <property type="entry name" value="Hedgehog/DD-peptidase"/>
    <property type="match status" value="1"/>
</dbReference>
<feature type="domain" description="Peptidase M15A C-terminal" evidence="2">
    <location>
        <begin position="5"/>
        <end position="87"/>
    </location>
</feature>
<dbReference type="InterPro" id="IPR013230">
    <property type="entry name" value="Peptidase_M15A_C"/>
</dbReference>
<dbReference type="HOGENOM" id="CLU_124897_1_1_4"/>
<dbReference type="EMBL" id="AP014569">
    <property type="protein sequence ID" value="BAO82923.1"/>
    <property type="molecule type" value="Genomic_DNA"/>
</dbReference>
<dbReference type="STRING" id="1458426.SMCB_0695"/>
<dbReference type="Gene3D" id="3.30.1380.10">
    <property type="match status" value="1"/>
</dbReference>
<name>A0A060NTR8_9BURK</name>
<protein>
    <submittedName>
        <fullName evidence="3">Phosphoribosylformimino-5-aminoimidazole carboxamide ribonucleotide ProFAR isomerase</fullName>
    </submittedName>
</protein>
<dbReference type="KEGG" id="cbab:SMCB_0695"/>
<dbReference type="AlphaFoldDB" id="A0A060NTR8"/>
<proteinExistence type="predicted"/>
<evidence type="ECO:0000313" key="3">
    <source>
        <dbReference type="EMBL" id="BAO82923.1"/>
    </source>
</evidence>
<organism evidence="3 4">
    <name type="scientific">Serpentinimonas maccroryi</name>
    <dbReference type="NCBI Taxonomy" id="1458426"/>
    <lineage>
        <taxon>Bacteria</taxon>
        <taxon>Pseudomonadati</taxon>
        <taxon>Pseudomonadota</taxon>
        <taxon>Betaproteobacteria</taxon>
        <taxon>Burkholderiales</taxon>
        <taxon>Comamonadaceae</taxon>
        <taxon>Serpentinimonas</taxon>
    </lineage>
</organism>
<sequence length="103" mass="11172">MDADFMDRLQALRSAFARPMLISSGYRDPTHPLEAIKSQPGSHASGRAVDVSVRGAEALQLIALAVQHGFTGIGVQQKGSGRFIHLDDLSAQAQQPRPTIWSY</sequence>
<dbReference type="GO" id="GO:0016853">
    <property type="term" value="F:isomerase activity"/>
    <property type="evidence" value="ECO:0007669"/>
    <property type="project" value="UniProtKB-KW"/>
</dbReference>
<dbReference type="InterPro" id="IPR009045">
    <property type="entry name" value="Zn_M74/Hedgehog-like"/>
</dbReference>
<keyword evidence="3" id="KW-0413">Isomerase</keyword>
<reference evidence="3 4" key="1">
    <citation type="journal article" date="2014" name="Nat. Commun.">
        <title>Physiological and genomic features of highly alkaliphilic hydrogen-utilizing Betaproteobacteria from a continental serpentinizing site.</title>
        <authorList>
            <person name="Suzuki S."/>
            <person name="Kuenen J.G."/>
            <person name="Schipper K."/>
            <person name="van der Velde S."/>
            <person name="Ishii S."/>
            <person name="Wu A."/>
            <person name="Sorokin D.Y."/>
            <person name="Tenney A."/>
            <person name="Meng X.Y."/>
            <person name="Morrill P.L."/>
            <person name="Kamagata Y."/>
            <person name="Muyzer G."/>
            <person name="Nealson K.H."/>
        </authorList>
    </citation>
    <scope>NUCLEOTIDE SEQUENCE [LARGE SCALE GENOMIC DNA]</scope>
    <source>
        <strain evidence="3 4">B1</strain>
    </source>
</reference>
<feature type="region of interest" description="Disordered" evidence="1">
    <location>
        <begin position="27"/>
        <end position="48"/>
    </location>
</feature>
<evidence type="ECO:0000256" key="1">
    <source>
        <dbReference type="SAM" id="MobiDB-lite"/>
    </source>
</evidence>
<keyword evidence="4" id="KW-1185">Reference proteome</keyword>
<gene>
    <name evidence="3" type="ORF">SMCB_0695</name>
</gene>